<name>C0P5P7_MAIZE</name>
<accession>C0P5P7</accession>
<dbReference type="AlphaFoldDB" id="C0P5P7"/>
<proteinExistence type="evidence at transcript level"/>
<evidence type="ECO:0000313" key="1">
    <source>
        <dbReference type="EMBL" id="ACN28313.1"/>
    </source>
</evidence>
<protein>
    <submittedName>
        <fullName evidence="1">Uncharacterized protein</fullName>
    </submittedName>
</protein>
<organism evidence="1">
    <name type="scientific">Zea mays</name>
    <name type="common">Maize</name>
    <dbReference type="NCBI Taxonomy" id="4577"/>
    <lineage>
        <taxon>Eukaryota</taxon>
        <taxon>Viridiplantae</taxon>
        <taxon>Streptophyta</taxon>
        <taxon>Embryophyta</taxon>
        <taxon>Tracheophyta</taxon>
        <taxon>Spermatophyta</taxon>
        <taxon>Magnoliopsida</taxon>
        <taxon>Liliopsida</taxon>
        <taxon>Poales</taxon>
        <taxon>Poaceae</taxon>
        <taxon>PACMAD clade</taxon>
        <taxon>Panicoideae</taxon>
        <taxon>Andropogonodae</taxon>
        <taxon>Andropogoneae</taxon>
        <taxon>Tripsacinae</taxon>
        <taxon>Zea</taxon>
    </lineage>
</organism>
<dbReference type="EMBL" id="BT063616">
    <property type="protein sequence ID" value="ACN28313.1"/>
    <property type="molecule type" value="mRNA"/>
</dbReference>
<reference evidence="1" key="1">
    <citation type="journal article" date="2009" name="PLoS Genet.">
        <title>Sequencing, mapping, and analysis of 27,455 maize full-length cDNAs.</title>
        <authorList>
            <person name="Soderlund C."/>
            <person name="Descour A."/>
            <person name="Kudrna D."/>
            <person name="Bomhoff M."/>
            <person name="Boyd L."/>
            <person name="Currie J."/>
            <person name="Angelova A."/>
            <person name="Collura K."/>
            <person name="Wissotski M."/>
            <person name="Ashley E."/>
            <person name="Morrow D."/>
            <person name="Fernandes J."/>
            <person name="Walbot V."/>
            <person name="Yu Y."/>
        </authorList>
    </citation>
    <scope>NUCLEOTIDE SEQUENCE</scope>
    <source>
        <strain evidence="1">B73</strain>
    </source>
</reference>
<sequence>MPAPRRQRHPRWLPLRRLHRRGLPRNGESVPVPQGGLLYRSQLQCRTCRDSHLRDWRHLPTEHTDTSHGFGIGTSSNWICLAFLLAISRMAQPEKRQLDAFHPSFIWR</sequence>